<comment type="caution">
    <text evidence="1">The sequence shown here is derived from an EMBL/GenBank/DDBJ whole genome shotgun (WGS) entry which is preliminary data.</text>
</comment>
<dbReference type="AlphaFoldDB" id="J9FVN4"/>
<dbReference type="EMBL" id="AMCI01003994">
    <property type="protein sequence ID" value="EJW99031.1"/>
    <property type="molecule type" value="Genomic_DNA"/>
</dbReference>
<protein>
    <submittedName>
        <fullName evidence="1">Uncharacterized protein</fullName>
    </submittedName>
</protein>
<proteinExistence type="predicted"/>
<reference evidence="1" key="1">
    <citation type="journal article" date="2012" name="PLoS ONE">
        <title>Gene sets for utilization of primary and secondary nutrition supplies in the distal gut of endangered iberian lynx.</title>
        <authorList>
            <person name="Alcaide M."/>
            <person name="Messina E."/>
            <person name="Richter M."/>
            <person name="Bargiela R."/>
            <person name="Peplies J."/>
            <person name="Huws S.A."/>
            <person name="Newbold C.J."/>
            <person name="Golyshin P.N."/>
            <person name="Simon M.A."/>
            <person name="Lopez G."/>
            <person name="Yakimov M.M."/>
            <person name="Ferrer M."/>
        </authorList>
    </citation>
    <scope>NUCLEOTIDE SEQUENCE</scope>
</reference>
<name>J9FVN4_9ZZZZ</name>
<accession>J9FVN4</accession>
<gene>
    <name evidence="1" type="ORF">EVA_12862</name>
</gene>
<organism evidence="1">
    <name type="scientific">gut metagenome</name>
    <dbReference type="NCBI Taxonomy" id="749906"/>
    <lineage>
        <taxon>unclassified sequences</taxon>
        <taxon>metagenomes</taxon>
        <taxon>organismal metagenomes</taxon>
    </lineage>
</organism>
<evidence type="ECO:0000313" key="1">
    <source>
        <dbReference type="EMBL" id="EJW99031.1"/>
    </source>
</evidence>
<sequence>MESRAQLYHNGNPWGWSGTLRNLLFGGLRRKYCIRQRKICGAVLPCKRSRKKL</sequence>